<organism evidence="3 5">
    <name type="scientific">Didymodactylos carnosus</name>
    <dbReference type="NCBI Taxonomy" id="1234261"/>
    <lineage>
        <taxon>Eukaryota</taxon>
        <taxon>Metazoa</taxon>
        <taxon>Spiralia</taxon>
        <taxon>Gnathifera</taxon>
        <taxon>Rotifera</taxon>
        <taxon>Eurotatoria</taxon>
        <taxon>Bdelloidea</taxon>
        <taxon>Philodinida</taxon>
        <taxon>Philodinidae</taxon>
        <taxon>Didymodactylos</taxon>
    </lineage>
</organism>
<evidence type="ECO:0000259" key="2">
    <source>
        <dbReference type="PROSITE" id="PS50815"/>
    </source>
</evidence>
<dbReference type="EMBL" id="CAJNOQ010006032">
    <property type="protein sequence ID" value="CAF1120783.1"/>
    <property type="molecule type" value="Genomic_DNA"/>
</dbReference>
<gene>
    <name evidence="3" type="ORF">GPM918_LOCUS19679</name>
    <name evidence="4" type="ORF">SRO942_LOCUS19676</name>
</gene>
<dbReference type="Proteomes" id="UP000681722">
    <property type="component" value="Unassembled WGS sequence"/>
</dbReference>
<protein>
    <recommendedName>
        <fullName evidence="2">HORMA domain-containing protein</fullName>
    </recommendedName>
</protein>
<reference evidence="3" key="1">
    <citation type="submission" date="2021-02" db="EMBL/GenBank/DDBJ databases">
        <authorList>
            <person name="Nowell W R."/>
        </authorList>
    </citation>
    <scope>NUCLEOTIDE SEQUENCE</scope>
</reference>
<evidence type="ECO:0000313" key="5">
    <source>
        <dbReference type="Proteomes" id="UP000663829"/>
    </source>
</evidence>
<keyword evidence="5" id="KW-1185">Reference proteome</keyword>
<feature type="non-terminal residue" evidence="3">
    <location>
        <position position="1"/>
    </location>
</feature>
<feature type="region of interest" description="Disordered" evidence="1">
    <location>
        <begin position="454"/>
        <end position="522"/>
    </location>
</feature>
<evidence type="ECO:0000313" key="3">
    <source>
        <dbReference type="EMBL" id="CAF1120783.1"/>
    </source>
</evidence>
<feature type="compositionally biased region" description="Polar residues" evidence="1">
    <location>
        <begin position="388"/>
        <end position="401"/>
    </location>
</feature>
<feature type="compositionally biased region" description="Polar residues" evidence="1">
    <location>
        <begin position="492"/>
        <end position="522"/>
    </location>
</feature>
<evidence type="ECO:0000313" key="4">
    <source>
        <dbReference type="EMBL" id="CAF3884351.1"/>
    </source>
</evidence>
<dbReference type="EMBL" id="CAJOBC010006032">
    <property type="protein sequence ID" value="CAF3884351.1"/>
    <property type="molecule type" value="Genomic_DNA"/>
</dbReference>
<dbReference type="InterPro" id="IPR003511">
    <property type="entry name" value="HORMA_dom"/>
</dbReference>
<name>A0A814QNI2_9BILA</name>
<feature type="region of interest" description="Disordered" evidence="1">
    <location>
        <begin position="388"/>
        <end position="431"/>
    </location>
</feature>
<comment type="caution">
    <text evidence="3">The sequence shown here is derived from an EMBL/GenBank/DDBJ whole genome shotgun (WGS) entry which is preliminary data.</text>
</comment>
<accession>A0A814QNI2</accession>
<dbReference type="Gene3D" id="3.30.900.10">
    <property type="entry name" value="HORMA domain"/>
    <property type="match status" value="1"/>
</dbReference>
<dbReference type="OrthoDB" id="10048790at2759"/>
<dbReference type="InterPro" id="IPR036570">
    <property type="entry name" value="HORMA_dom_sf"/>
</dbReference>
<feature type="domain" description="HORMA" evidence="2">
    <location>
        <begin position="39"/>
        <end position="225"/>
    </location>
</feature>
<dbReference type="Proteomes" id="UP000663829">
    <property type="component" value="Unassembled WGS sequence"/>
</dbReference>
<sequence>MPIKKALISQEEKVLWLQFYQKILTRDGLESLVDSTGAITELVFLPNLTFAMISTILHKLQYLPEDCFITLPIEVISSLVRAAVPKLEKTFEFISAIVDGVRKRQILSVAMIFHKRDDINTIYDSYEFVYDYEKQVGRLTSTSIETLEHLFYQLENKFSWTEKVPNDVELSFILQVYDHFQNNESLVPTPFKFISSNTNQVYKNYPSSSILGVLKSTNGEIQFKFAPPTKEAYSEDETSMDIQKPTKEKQVLAAEIAIQTAVARGNETITDLSTDIAAAYVKTSTPKPSETASKNIRGIITPALRDLSTIRATPSIIETTPTRKQTLRGAATVPQTIIASEIDIPGTRKVFVASTPKAGETHSKIMIDGRQTSSSRLQNLSTIRASPSVKATSTKITNTPIPSGATARKQTVRGQAVAHPKTDYEDDVDEEQDELLGHNTEQIRVQKLKVFKTPKKQDEGEDLTSTVISSISQVSISTPPTGRKRRTDSSHESSSPKTPRTTRRNVLSSKNDDNTVPITLSPMLTRSTTKKLAALEIKSDKTDDVLSRKKLNFDESTLSTQS</sequence>
<evidence type="ECO:0000256" key="1">
    <source>
        <dbReference type="SAM" id="MobiDB-lite"/>
    </source>
</evidence>
<proteinExistence type="predicted"/>
<feature type="compositionally biased region" description="Low complexity" evidence="1">
    <location>
        <begin position="464"/>
        <end position="478"/>
    </location>
</feature>
<dbReference type="PROSITE" id="PS50815">
    <property type="entry name" value="HORMA"/>
    <property type="match status" value="1"/>
</dbReference>
<dbReference type="AlphaFoldDB" id="A0A814QNI2"/>